<dbReference type="Pfam" id="PF13354">
    <property type="entry name" value="Beta-lactamase2"/>
    <property type="match status" value="1"/>
</dbReference>
<sequence length="241" mass="27939">MSIYYRDLNNGPWVGINEQELFSPASLIKVPLMMAYLKHAERNKEILAEKIKTPALINYEEQNFQSNIKLESEKEYTTIDLIERMIKYSDNNAYDLLLNHFPDDELMRIYNDLGVNISRANSDPAGNILTIRDYASFFRILYNATYLNPEMSEKALRILSGIDFKYGIKRGIPSDVITSHKFGERYYLETGEKQLHDCGIVYKIQGPYLLCIMTRGKDFNNLSKIIGEISKITYDFTDPKN</sequence>
<dbReference type="InterPro" id="IPR012338">
    <property type="entry name" value="Beta-lactam/transpept-like"/>
</dbReference>
<name>A0A2H0DYN0_9BACT</name>
<reference evidence="2 3" key="1">
    <citation type="submission" date="2017-09" db="EMBL/GenBank/DDBJ databases">
        <title>Depth-based differentiation of microbial function through sediment-hosted aquifers and enrichment of novel symbionts in the deep terrestrial subsurface.</title>
        <authorList>
            <person name="Probst A.J."/>
            <person name="Ladd B."/>
            <person name="Jarett J.K."/>
            <person name="Geller-Mcgrath D.E."/>
            <person name="Sieber C.M."/>
            <person name="Emerson J.B."/>
            <person name="Anantharaman K."/>
            <person name="Thomas B.C."/>
            <person name="Malmstrom R."/>
            <person name="Stieglmeier M."/>
            <person name="Klingl A."/>
            <person name="Woyke T."/>
            <person name="Ryan C.M."/>
            <person name="Banfield J.F."/>
        </authorList>
    </citation>
    <scope>NUCLEOTIDE SEQUENCE [LARGE SCALE GENOMIC DNA]</scope>
    <source>
        <strain evidence="2">CG22_combo_CG10-13_8_21_14_all_36_13</strain>
    </source>
</reference>
<dbReference type="SUPFAM" id="SSF56601">
    <property type="entry name" value="beta-lactamase/transpeptidase-like"/>
    <property type="match status" value="1"/>
</dbReference>
<evidence type="ECO:0000313" key="3">
    <source>
        <dbReference type="Proteomes" id="UP000231143"/>
    </source>
</evidence>
<accession>A0A2H0DYN0</accession>
<dbReference type="Proteomes" id="UP000231143">
    <property type="component" value="Unassembled WGS sequence"/>
</dbReference>
<dbReference type="InterPro" id="IPR000871">
    <property type="entry name" value="Beta-lactam_class-A"/>
</dbReference>
<evidence type="ECO:0000259" key="1">
    <source>
        <dbReference type="Pfam" id="PF13354"/>
    </source>
</evidence>
<comment type="caution">
    <text evidence="2">The sequence shown here is derived from an EMBL/GenBank/DDBJ whole genome shotgun (WGS) entry which is preliminary data.</text>
</comment>
<proteinExistence type="predicted"/>
<organism evidence="2 3">
    <name type="scientific">Candidatus Campbellbacteria bacterium CG22_combo_CG10-13_8_21_14_all_36_13</name>
    <dbReference type="NCBI Taxonomy" id="1974529"/>
    <lineage>
        <taxon>Bacteria</taxon>
        <taxon>Candidatus Campbelliibacteriota</taxon>
    </lineage>
</organism>
<protein>
    <recommendedName>
        <fullName evidence="1">Beta-lactamase class A catalytic domain-containing protein</fullName>
    </recommendedName>
</protein>
<dbReference type="GO" id="GO:0008800">
    <property type="term" value="F:beta-lactamase activity"/>
    <property type="evidence" value="ECO:0007669"/>
    <property type="project" value="InterPro"/>
</dbReference>
<dbReference type="PANTHER" id="PTHR35333">
    <property type="entry name" value="BETA-LACTAMASE"/>
    <property type="match status" value="1"/>
</dbReference>
<dbReference type="GO" id="GO:0046677">
    <property type="term" value="P:response to antibiotic"/>
    <property type="evidence" value="ECO:0007669"/>
    <property type="project" value="InterPro"/>
</dbReference>
<dbReference type="Gene3D" id="3.40.710.10">
    <property type="entry name" value="DD-peptidase/beta-lactamase superfamily"/>
    <property type="match status" value="1"/>
</dbReference>
<gene>
    <name evidence="2" type="ORF">COW81_01015</name>
</gene>
<evidence type="ECO:0000313" key="2">
    <source>
        <dbReference type="EMBL" id="PIP87282.1"/>
    </source>
</evidence>
<dbReference type="PANTHER" id="PTHR35333:SF3">
    <property type="entry name" value="BETA-LACTAMASE-TYPE TRANSPEPTIDASE FOLD CONTAINING PROTEIN"/>
    <property type="match status" value="1"/>
</dbReference>
<dbReference type="GO" id="GO:0030655">
    <property type="term" value="P:beta-lactam antibiotic catabolic process"/>
    <property type="evidence" value="ECO:0007669"/>
    <property type="project" value="InterPro"/>
</dbReference>
<dbReference type="EMBL" id="PCTT01000013">
    <property type="protein sequence ID" value="PIP87282.1"/>
    <property type="molecule type" value="Genomic_DNA"/>
</dbReference>
<dbReference type="InterPro" id="IPR045155">
    <property type="entry name" value="Beta-lactam_cat"/>
</dbReference>
<dbReference type="AlphaFoldDB" id="A0A2H0DYN0"/>
<feature type="domain" description="Beta-lactamase class A catalytic" evidence="1">
    <location>
        <begin position="2"/>
        <end position="214"/>
    </location>
</feature>